<dbReference type="AlphaFoldDB" id="A0A0G1FC77"/>
<dbReference type="Gene3D" id="2.40.260.10">
    <property type="entry name" value="Sortase"/>
    <property type="match status" value="1"/>
</dbReference>
<dbReference type="STRING" id="1618436.UV59_C0019G0043"/>
<dbReference type="SUPFAM" id="SSF63817">
    <property type="entry name" value="Sortase"/>
    <property type="match status" value="1"/>
</dbReference>
<keyword evidence="2" id="KW-1133">Transmembrane helix</keyword>
<keyword evidence="1" id="KW-0378">Hydrolase</keyword>
<sequence>MPDRYVKVVPVTMTVPVVPVISITIGLSLLLWVLFPIMSFVLFYVPQGIVTPLADDAVVLAAPPDRTQDFSKASTWFPQNPAKKTVTPVDTYTLTIPKLRIKNAIVKIGTDDLSKNLIHYGGTGLPGQPGNTVIFGHSVLPSFYNPKDYLTIFSLLPTLKEGNDIYIRFDGVDYRYKVVSQRITEPEDVSGLEQQYDDSYITLVTCVPPGTYWKRLWLVAQEQPFGEATP</sequence>
<dbReference type="InterPro" id="IPR042003">
    <property type="entry name" value="Sortase_E"/>
</dbReference>
<keyword evidence="2" id="KW-0472">Membrane</keyword>
<dbReference type="NCBIfam" id="TIGR01076">
    <property type="entry name" value="sortase_fam"/>
    <property type="match status" value="1"/>
</dbReference>
<proteinExistence type="predicted"/>
<evidence type="ECO:0000256" key="1">
    <source>
        <dbReference type="ARBA" id="ARBA00022801"/>
    </source>
</evidence>
<dbReference type="CDD" id="cd05830">
    <property type="entry name" value="Sortase_E"/>
    <property type="match status" value="1"/>
</dbReference>
<dbReference type="GO" id="GO:0016787">
    <property type="term" value="F:hydrolase activity"/>
    <property type="evidence" value="ECO:0007669"/>
    <property type="project" value="UniProtKB-KW"/>
</dbReference>
<evidence type="ECO:0000313" key="4">
    <source>
        <dbReference type="Proteomes" id="UP000034543"/>
    </source>
</evidence>
<accession>A0A0G1FC77</accession>
<feature type="transmembrane region" description="Helical" evidence="2">
    <location>
        <begin position="20"/>
        <end position="45"/>
    </location>
</feature>
<dbReference type="InterPro" id="IPR023365">
    <property type="entry name" value="Sortase_dom-sf"/>
</dbReference>
<dbReference type="Pfam" id="PF04203">
    <property type="entry name" value="Sortase"/>
    <property type="match status" value="1"/>
</dbReference>
<comment type="caution">
    <text evidence="3">The sequence shown here is derived from an EMBL/GenBank/DDBJ whole genome shotgun (WGS) entry which is preliminary data.</text>
</comment>
<dbReference type="EMBL" id="LCFB01000019">
    <property type="protein sequence ID" value="KKS84468.1"/>
    <property type="molecule type" value="Genomic_DNA"/>
</dbReference>
<organism evidence="3 4">
    <name type="scientific">Candidatus Gottesmanbacteria bacterium GW2011_GWA1_43_11</name>
    <dbReference type="NCBI Taxonomy" id="1618436"/>
    <lineage>
        <taxon>Bacteria</taxon>
        <taxon>Candidatus Gottesmaniibacteriota</taxon>
    </lineage>
</organism>
<name>A0A0G1FC77_9BACT</name>
<protein>
    <submittedName>
        <fullName evidence="3">Sortase SrtA</fullName>
    </submittedName>
</protein>
<evidence type="ECO:0000313" key="3">
    <source>
        <dbReference type="EMBL" id="KKS84468.1"/>
    </source>
</evidence>
<reference evidence="3 4" key="1">
    <citation type="journal article" date="2015" name="Nature">
        <title>rRNA introns, odd ribosomes, and small enigmatic genomes across a large radiation of phyla.</title>
        <authorList>
            <person name="Brown C.T."/>
            <person name="Hug L.A."/>
            <person name="Thomas B.C."/>
            <person name="Sharon I."/>
            <person name="Castelle C.J."/>
            <person name="Singh A."/>
            <person name="Wilkins M.J."/>
            <person name="Williams K.H."/>
            <person name="Banfield J.F."/>
        </authorList>
    </citation>
    <scope>NUCLEOTIDE SEQUENCE [LARGE SCALE GENOMIC DNA]</scope>
</reference>
<evidence type="ECO:0000256" key="2">
    <source>
        <dbReference type="SAM" id="Phobius"/>
    </source>
</evidence>
<dbReference type="Proteomes" id="UP000034543">
    <property type="component" value="Unassembled WGS sequence"/>
</dbReference>
<keyword evidence="2" id="KW-0812">Transmembrane</keyword>
<dbReference type="InterPro" id="IPR005754">
    <property type="entry name" value="Sortase"/>
</dbReference>
<gene>
    <name evidence="3" type="ORF">UV59_C0019G0043</name>
</gene>